<dbReference type="SMART" id="SM00060">
    <property type="entry name" value="FN3"/>
    <property type="match status" value="8"/>
</dbReference>
<keyword evidence="5" id="KW-1185">Reference proteome</keyword>
<feature type="compositionally biased region" description="Acidic residues" evidence="2">
    <location>
        <begin position="195"/>
        <end position="205"/>
    </location>
</feature>
<dbReference type="InterPro" id="IPR050991">
    <property type="entry name" value="ECM_Regulatory_Proteins"/>
</dbReference>
<feature type="compositionally biased region" description="Basic and acidic residues" evidence="2">
    <location>
        <begin position="2736"/>
        <end position="2752"/>
    </location>
</feature>
<dbReference type="InterPro" id="IPR003961">
    <property type="entry name" value="FN3_dom"/>
</dbReference>
<feature type="compositionally biased region" description="Basic and acidic residues" evidence="2">
    <location>
        <begin position="275"/>
        <end position="321"/>
    </location>
</feature>
<dbReference type="eggNOG" id="COG4733">
    <property type="taxonomic scope" value="Bacteria"/>
</dbReference>
<keyword evidence="1" id="KW-0677">Repeat</keyword>
<dbReference type="InterPro" id="IPR013783">
    <property type="entry name" value="Ig-like_fold"/>
</dbReference>
<dbReference type="eggNOG" id="COG4254">
    <property type="taxonomic scope" value="Bacteria"/>
</dbReference>
<feature type="region of interest" description="Disordered" evidence="2">
    <location>
        <begin position="173"/>
        <end position="205"/>
    </location>
</feature>
<dbReference type="PANTHER" id="PTHR46708:SF2">
    <property type="entry name" value="FIBRONECTIN TYPE-III DOMAIN-CONTAINING PROTEIN"/>
    <property type="match status" value="1"/>
</dbReference>
<evidence type="ECO:0000259" key="3">
    <source>
        <dbReference type="PROSITE" id="PS50853"/>
    </source>
</evidence>
<evidence type="ECO:0000256" key="1">
    <source>
        <dbReference type="ARBA" id="ARBA00022737"/>
    </source>
</evidence>
<dbReference type="CDD" id="cd00063">
    <property type="entry name" value="FN3"/>
    <property type="match status" value="1"/>
</dbReference>
<dbReference type="PANTHER" id="PTHR46708">
    <property type="entry name" value="TENASCIN"/>
    <property type="match status" value="1"/>
</dbReference>
<name>D6XYN6_BACIE</name>
<dbReference type="Gene3D" id="2.60.40.10">
    <property type="entry name" value="Immunoglobulins"/>
    <property type="match status" value="1"/>
</dbReference>
<proteinExistence type="predicted"/>
<reference evidence="4" key="1">
    <citation type="submission" date="2009-10" db="EMBL/GenBank/DDBJ databases">
        <title>Complete sequence of Bacillus selenitireducens MLS10.</title>
        <authorList>
            <consortium name="US DOE Joint Genome Institute"/>
            <person name="Lucas S."/>
            <person name="Copeland A."/>
            <person name="Lapidus A."/>
            <person name="Glavina del Rio T."/>
            <person name="Dalin E."/>
            <person name="Tice H."/>
            <person name="Bruce D."/>
            <person name="Goodwin L."/>
            <person name="Pitluck S."/>
            <person name="Sims D."/>
            <person name="Brettin T."/>
            <person name="Detter J.C."/>
            <person name="Han C."/>
            <person name="Larimer F."/>
            <person name="Land M."/>
            <person name="Hauser L."/>
            <person name="Kyrpides N."/>
            <person name="Ovchinnikova G."/>
            <person name="Stolz J."/>
        </authorList>
    </citation>
    <scope>NUCLEOTIDE SEQUENCE [LARGE SCALE GENOMIC DNA]</scope>
    <source>
        <strain evidence="4">MLS10</strain>
    </source>
</reference>
<feature type="compositionally biased region" description="Pro residues" evidence="2">
    <location>
        <begin position="357"/>
        <end position="388"/>
    </location>
</feature>
<sequence length="2758" mass="309472">MKLKLLVIVALVFHSFFMFPVFPANPAEAAVSEPRARLSQVEGDVFVRRGGGLMEYDGFNGMGLFDGDEIRTGEDGSLTIAFDSGDDATLGYTTKVMVTAQEEGDGEQSTVKLWTGKIWSKVKRVMNIEDSYDVETPTTVMGVRGTLFYTLHDREETLSDVTVVDGQVDVGMNRLSDEEPDENLIGPLERQSQTGDDDDLNEGADPDFAEMTDSMEDPVVTAAVLDIIETARETDTDRDVEDDDLDGLFESLDESLRSFNLSDVLDQMLNRIEETGRSEAVSERVSQRNESLENMREETLQRTERTRERVTNSLDRLREQGLDENDINARVSEQRRQAEEFTASQDGTDEPVAAADTPPPPPAPTPAPTPPTPPVAPPPAPAPAPAPAPEEEDPAPTEPDDVAEPPEEETPENEESVDEIEEDEEEPEEEEELPLLGGNLEEYGGSSGFSFNQEGKAVNTIRFPALPVDSEEEAYRYELAVIDENGNDSIIEADITFDENGNVVMSFINDRFEPVLPMQEIGPVQIANMADVRSIETRAVRNGEITVLFRESVPSLPDTIWTFTSLITGEQEVRFLPENGENQYLFREGDEVTVLDGEAFISAPLTVSGASVYVLGNNNLISFDSINIIDFHEQNSNRDLTDLSFAKYMYPAEEIGLRADESEFYADYKIRVSVNDILYDDFAFNEDIIIDVEHPGDSYQIRLDILDHNDQVIIEGIYSDTLQTYEEMPIIPTPESVRPFLSFEYPGDVIAEIIIPFPEELTFLEEFILADHSGEQLVIHDDAIFREEDRSYRLTVNTDLQNKSIFGLGQYGKLSESGYDLSEFQWLNDPSFINREDITIFETSSSIRIDFTNVEFTSQLAGYEVLINGSYVDEKVLAETGQYIEITDLEPDTDYSLMIHALDDSNEIIVSHLVDEQVTTDIEIAVIENVETQAGSDVIEVSWSSLEAVNLLLYRVFLNGELYSSTEENEMMIEGLDSEESYVIRIEALDSNGRRIGFSEVVEETTESEEDLRVDFSIEEHNFYSSVISLTSNRENVRYEIEWDDTSGTYDQDEDGRLTFTGLIPGQTYSITVLAFIGEEEEPETFEFSFTTESFEENAPETAPEELTVTVDFDGEEDDLLARMIPSENAEIEQVKGYTAYLYEEGERVTAIAEDIETGEEAGIEWQTETGLLAELLEDRTGLTRFVDYRNYPELSIRVYASNEAGESGAYAEAGFASFVYENEPAGFGAFGAEASELGYAASWAPVLGASFYEIRDGESGEAVTGQTRSTELTSDVYGRSLVLVALDREGNVLEEEAFTSPVTLEPENEQGSFYEKRFDLSINYENVRYEIEWDDTSGTYDQDEDGRLTFTGLIPGQTYSITVLAFIGEEEEPETFELSFTTESFEENAPETAPEELTVTVDFDGEEDDLLARMIPSENAEIEQVKGYTAYLYEEGERVTAIAEDIETGEEAGIEWQTETGLLAELLEDRTGLTRFVDYRNYPELSIRVYASNEAGESGAYAEAGFASFVYENEPAGFGAFGAEASELGYAASWAPVLGASFYEIRDGESGEAVTGQTRSTELTSDVYGRSLVLVALDREGNVLEEEAFTSPVTLEPENEQGSFYEKRFDLSINYENVRYEIEWDDTSGTYDQDEDGRLTFTGLIPGQTYSITVLAFIGEEEEPETFEFSFTTESFEENAPETAPEELTVTVDFDGEEDDLLARMIPSENAEIEQVKGYTAYLYEEGERVTAIAEDIETGEEAGIEWQTGTGLLAELLEDRTGLTRFVDYRNYPELSIRVYASNEAGESGAYAEAGFASFVYENEPAGFGALSIDSFTGNVILEWEAVLGAVRYYVETPEGELIAESEERNLSIDYLVANTFYNNFRIIAEDRNGHIISDEKLEFETEEISINLIQYYKNGDYLYIEWAKIEDYQSEMDFKITVYDENENELTQIITSDNSVSIIDNALNIPGDHRITITVIDIEEDTVIGDESFSIDTNDPALIDPPVSLNGKLSDWGEVTEVEVQPDSLNIITKLKISELNLTGETDVVYALKGLAEGNIFTLAESDQQDGDKISFNWIYEQSTGILPPENGDFNFQEVQIGSPEPEMVFVTASTNQGEVVLFQEEMPRPPIVERVFESRINETRKIFISSAGDTDFYFMPERENPEVQAEDGTTKILLDEGKENVVFVKGQNGLLSLSSISGNVEHEWMIPFEFNQREPEIIELNTEELKVRLPEEVTALLEEQNEYTLEILINDKQYNDLNIIQSEIVLPIEDAAATQKIQMNVKKQDEVMIEGYFFEEIDIPHEESFGPSNLEVSFNFDSDPWTTSLSGEFDPSSNLNNLNWYELFAYDDNGERVLQEPLTIIEDDLSNPSFDFIIDSTSVEFGPEDTDSLRIYARTDEGLFQDFDEVMYESIQYPEISSFLTVTELDRSATLMWTALSDTHSYQLRDEENDETIEAFSGFESGTSYEYQISGLEPSTNYEKFHLYRFDASGKQIDSQPLSFTTDEPLNVPEIEGFNIIAGVSMIDLFWSDSDEIDSYNIYVNGVFVQRISDTMYSFEAEPGTSYSIRVDALDLNENVQSRSETESETDELEITVSKNPDLVTENSIELDIESNLSGGVSYTFRLLDSERNEIRVLEEQFSPFQIEGLEPGTDYILETNALIIEGGTGEATKEFAFSTAQSENQVNGNPDNLDLDGELIFEGSSEDQTNEQEEKVNNKLSEEHVSENPDAPVEKESSEGDEQVDAEDEVEGRTEDQDKESPEKNEEGGEEHE</sequence>
<dbReference type="SUPFAM" id="SSF49265">
    <property type="entry name" value="Fibronectin type III"/>
    <property type="match status" value="2"/>
</dbReference>
<feature type="compositionally biased region" description="Acidic residues" evidence="2">
    <location>
        <begin position="2724"/>
        <end position="2735"/>
    </location>
</feature>
<feature type="compositionally biased region" description="Acidic residues" evidence="2">
    <location>
        <begin position="389"/>
        <end position="433"/>
    </location>
</feature>
<dbReference type="RefSeq" id="WP_013171623.1">
    <property type="nucleotide sequence ID" value="NC_014219.1"/>
</dbReference>
<gene>
    <name evidence="4" type="ordered locus">Bsel_0659</name>
</gene>
<dbReference type="PROSITE" id="PS50853">
    <property type="entry name" value="FN3"/>
    <property type="match status" value="1"/>
</dbReference>
<dbReference type="Gene3D" id="2.60.120.1440">
    <property type="match status" value="1"/>
</dbReference>
<dbReference type="HOGENOM" id="CLU_227027_0_0_9"/>
<feature type="region of interest" description="Disordered" evidence="2">
    <location>
        <begin position="275"/>
        <end position="433"/>
    </location>
</feature>
<dbReference type="InterPro" id="IPR006860">
    <property type="entry name" value="FecR"/>
</dbReference>
<dbReference type="InterPro" id="IPR036116">
    <property type="entry name" value="FN3_sf"/>
</dbReference>
<dbReference type="EMBL" id="CP001791">
    <property type="protein sequence ID" value="ADH98194.1"/>
    <property type="molecule type" value="Genomic_DNA"/>
</dbReference>
<feature type="compositionally biased region" description="Basic and acidic residues" evidence="2">
    <location>
        <begin position="2697"/>
        <end position="2723"/>
    </location>
</feature>
<feature type="region of interest" description="Disordered" evidence="2">
    <location>
        <begin position="2688"/>
        <end position="2758"/>
    </location>
</feature>
<organism evidence="4 5">
    <name type="scientific">Bacillus selenitireducens (strain ATCC 700615 / DSM 15326 / MLS10)</name>
    <dbReference type="NCBI Taxonomy" id="439292"/>
    <lineage>
        <taxon>Bacteria</taxon>
        <taxon>Bacillati</taxon>
        <taxon>Bacillota</taxon>
        <taxon>Bacilli</taxon>
        <taxon>Bacillales</taxon>
        <taxon>Bacillaceae</taxon>
        <taxon>Salisediminibacterium</taxon>
    </lineage>
</organism>
<evidence type="ECO:0000313" key="5">
    <source>
        <dbReference type="Proteomes" id="UP000000271"/>
    </source>
</evidence>
<evidence type="ECO:0000313" key="4">
    <source>
        <dbReference type="EMBL" id="ADH98194.1"/>
    </source>
</evidence>
<evidence type="ECO:0000256" key="2">
    <source>
        <dbReference type="SAM" id="MobiDB-lite"/>
    </source>
</evidence>
<protein>
    <submittedName>
        <fullName evidence="4">Fibronectin type III domain protein</fullName>
    </submittedName>
</protein>
<dbReference type="STRING" id="439292.Bsel_0659"/>
<dbReference type="OrthoDB" id="2888245at2"/>
<dbReference type="KEGG" id="bse:Bsel_0659"/>
<dbReference type="Pfam" id="PF04773">
    <property type="entry name" value="FecR"/>
    <property type="match status" value="1"/>
</dbReference>
<feature type="domain" description="Fibronectin type-III" evidence="3">
    <location>
        <begin position="2401"/>
        <end position="2493"/>
    </location>
</feature>
<dbReference type="Proteomes" id="UP000000271">
    <property type="component" value="Chromosome"/>
</dbReference>
<accession>D6XYN6</accession>